<name>A0A1D3TZK6_9FIRM</name>
<protein>
    <submittedName>
        <fullName evidence="2">Uncharacterized protein</fullName>
    </submittedName>
</protein>
<keyword evidence="1" id="KW-1133">Transmembrane helix</keyword>
<dbReference type="Proteomes" id="UP000199315">
    <property type="component" value="Unassembled WGS sequence"/>
</dbReference>
<evidence type="ECO:0000313" key="3">
    <source>
        <dbReference type="Proteomes" id="UP000199315"/>
    </source>
</evidence>
<keyword evidence="1" id="KW-0472">Membrane</keyword>
<sequence>MSFAFLPWPLYVLMAIGSAIPVLIYVKKMWKTSPKSFYIGLCMVSIGAIIAGIIKFTSNMQVLTQFQEFLKMLTIVCTSSGIILTMIGAYNKVKDDPEKRRIVQIYIGVIIVTIIFIGLIGLSTLK</sequence>
<dbReference type="EMBL" id="FMKA01000103">
    <property type="protein sequence ID" value="SCQ00040.1"/>
    <property type="molecule type" value="Genomic_DNA"/>
</dbReference>
<dbReference type="AlphaFoldDB" id="A0A1D3TZK6"/>
<evidence type="ECO:0000313" key="2">
    <source>
        <dbReference type="EMBL" id="SCQ00040.1"/>
    </source>
</evidence>
<organism evidence="2 3">
    <name type="scientific">Anaerobium acetethylicum</name>
    <dbReference type="NCBI Taxonomy" id="1619234"/>
    <lineage>
        <taxon>Bacteria</taxon>
        <taxon>Bacillati</taxon>
        <taxon>Bacillota</taxon>
        <taxon>Clostridia</taxon>
        <taxon>Lachnospirales</taxon>
        <taxon>Lachnospiraceae</taxon>
        <taxon>Anaerobium</taxon>
    </lineage>
</organism>
<keyword evidence="3" id="KW-1185">Reference proteome</keyword>
<evidence type="ECO:0000256" key="1">
    <source>
        <dbReference type="SAM" id="Phobius"/>
    </source>
</evidence>
<feature type="transmembrane region" description="Helical" evidence="1">
    <location>
        <begin position="102"/>
        <end position="125"/>
    </location>
</feature>
<accession>A0A1D3TZK6</accession>
<gene>
    <name evidence="2" type="ORF">SAMN05421730_11032</name>
</gene>
<dbReference type="OrthoDB" id="2666566at2"/>
<feature type="transmembrane region" description="Helical" evidence="1">
    <location>
        <begin position="38"/>
        <end position="57"/>
    </location>
</feature>
<keyword evidence="1" id="KW-0812">Transmembrane</keyword>
<reference evidence="2 3" key="1">
    <citation type="submission" date="2016-09" db="EMBL/GenBank/DDBJ databases">
        <authorList>
            <person name="Capua I."/>
            <person name="De Benedictis P."/>
            <person name="Joannis T."/>
            <person name="Lombin L.H."/>
            <person name="Cattoli G."/>
        </authorList>
    </citation>
    <scope>NUCLEOTIDE SEQUENCE [LARGE SCALE GENOMIC DNA]</scope>
    <source>
        <strain evidence="2 3">GluBS11</strain>
    </source>
</reference>
<feature type="transmembrane region" description="Helical" evidence="1">
    <location>
        <begin position="69"/>
        <end position="90"/>
    </location>
</feature>
<feature type="transmembrane region" description="Helical" evidence="1">
    <location>
        <begin position="6"/>
        <end position="26"/>
    </location>
</feature>
<proteinExistence type="predicted"/>
<dbReference type="RefSeq" id="WP_091237185.1">
    <property type="nucleotide sequence ID" value="NZ_FMKA01000103.1"/>
</dbReference>